<dbReference type="EMBL" id="CP074694">
    <property type="protein sequence ID" value="QVL34208.1"/>
    <property type="molecule type" value="Genomic_DNA"/>
</dbReference>
<reference evidence="1" key="1">
    <citation type="submission" date="2021-05" db="EMBL/GenBank/DDBJ databases">
        <title>Complete genome sequence of the cellulolytic planctomycete Telmatocola sphagniphila SP2T and characterization of the first cellulase from planctomycetes.</title>
        <authorList>
            <person name="Rakitin A.L."/>
            <person name="Beletsky A.V."/>
            <person name="Naumoff D.G."/>
            <person name="Kulichevskaya I.S."/>
            <person name="Mardanov A.V."/>
            <person name="Ravin N.V."/>
            <person name="Dedysh S.N."/>
        </authorList>
    </citation>
    <scope>NUCLEOTIDE SEQUENCE</scope>
    <source>
        <strain evidence="1">SP2T</strain>
    </source>
</reference>
<dbReference type="RefSeq" id="WP_213499180.1">
    <property type="nucleotide sequence ID" value="NZ_CP074694.1"/>
</dbReference>
<dbReference type="KEGG" id="tsph:KIH39_09960"/>
<gene>
    <name evidence="1" type="ORF">KIH39_09960</name>
</gene>
<dbReference type="AlphaFoldDB" id="A0A8E6EZY1"/>
<protein>
    <submittedName>
        <fullName evidence="1">Uncharacterized protein</fullName>
    </submittedName>
</protein>
<sequence>MTKIEAFRLAMAELGNCSSEELSDHIQKRYGLTIPVPYIPVFRATMRAEDEAKNASVNVTTQSVEH</sequence>
<dbReference type="Proteomes" id="UP000676194">
    <property type="component" value="Chromosome"/>
</dbReference>
<evidence type="ECO:0000313" key="2">
    <source>
        <dbReference type="Proteomes" id="UP000676194"/>
    </source>
</evidence>
<evidence type="ECO:0000313" key="1">
    <source>
        <dbReference type="EMBL" id="QVL34208.1"/>
    </source>
</evidence>
<name>A0A8E6EZY1_9BACT</name>
<keyword evidence="2" id="KW-1185">Reference proteome</keyword>
<organism evidence="1 2">
    <name type="scientific">Telmatocola sphagniphila</name>
    <dbReference type="NCBI Taxonomy" id="1123043"/>
    <lineage>
        <taxon>Bacteria</taxon>
        <taxon>Pseudomonadati</taxon>
        <taxon>Planctomycetota</taxon>
        <taxon>Planctomycetia</taxon>
        <taxon>Gemmatales</taxon>
        <taxon>Gemmataceae</taxon>
    </lineage>
</organism>
<accession>A0A8E6EZY1</accession>
<proteinExistence type="predicted"/>